<keyword evidence="3" id="KW-0808">Transferase</keyword>
<reference evidence="7 8" key="1">
    <citation type="submission" date="2016-11" db="EMBL/GenBank/DDBJ databases">
        <authorList>
            <person name="Varghese N."/>
            <person name="Submissions S."/>
        </authorList>
    </citation>
    <scope>NUCLEOTIDE SEQUENCE [LARGE SCALE GENOMIC DNA]</scope>
    <source>
        <strain evidence="7 8">PA</strain>
    </source>
</reference>
<gene>
    <name evidence="7" type="ORF">SAMN05216246_101106</name>
</gene>
<dbReference type="PANTHER" id="PTHR24421">
    <property type="entry name" value="NITRATE/NITRITE SENSOR PROTEIN NARX-RELATED"/>
    <property type="match status" value="1"/>
</dbReference>
<dbReference type="SUPFAM" id="SSF55874">
    <property type="entry name" value="ATPase domain of HSP90 chaperone/DNA topoisomerase II/histidine kinase"/>
    <property type="match status" value="1"/>
</dbReference>
<dbReference type="InterPro" id="IPR050482">
    <property type="entry name" value="Sensor_HK_TwoCompSys"/>
</dbReference>
<dbReference type="Proteomes" id="UP000184390">
    <property type="component" value="Unassembled WGS sequence"/>
</dbReference>
<evidence type="ECO:0000256" key="1">
    <source>
        <dbReference type="ARBA" id="ARBA00000085"/>
    </source>
</evidence>
<dbReference type="EC" id="2.7.13.3" evidence="2"/>
<dbReference type="RefSeq" id="WP_073451067.1">
    <property type="nucleotide sequence ID" value="NZ_BDIO01000004.1"/>
</dbReference>
<keyword evidence="6" id="KW-0812">Transmembrane</keyword>
<dbReference type="PROSITE" id="PS51257">
    <property type="entry name" value="PROKAR_LIPOPROTEIN"/>
    <property type="match status" value="1"/>
</dbReference>
<evidence type="ECO:0000256" key="3">
    <source>
        <dbReference type="ARBA" id="ARBA00022679"/>
    </source>
</evidence>
<keyword evidence="5" id="KW-0902">Two-component regulatory system</keyword>
<name>A0ABY1I0B8_9ACTO</name>
<evidence type="ECO:0000256" key="2">
    <source>
        <dbReference type="ARBA" id="ARBA00012438"/>
    </source>
</evidence>
<protein>
    <recommendedName>
        <fullName evidence="2">histidine kinase</fullName>
        <ecNumber evidence="2">2.7.13.3</ecNumber>
    </recommendedName>
</protein>
<evidence type="ECO:0000313" key="7">
    <source>
        <dbReference type="EMBL" id="SHI29396.1"/>
    </source>
</evidence>
<keyword evidence="6" id="KW-1133">Transmembrane helix</keyword>
<organism evidence="7 8">
    <name type="scientific">Actinomyces denticolens</name>
    <dbReference type="NCBI Taxonomy" id="52767"/>
    <lineage>
        <taxon>Bacteria</taxon>
        <taxon>Bacillati</taxon>
        <taxon>Actinomycetota</taxon>
        <taxon>Actinomycetes</taxon>
        <taxon>Actinomycetales</taxon>
        <taxon>Actinomycetaceae</taxon>
        <taxon>Actinomyces</taxon>
    </lineage>
</organism>
<keyword evidence="8" id="KW-1185">Reference proteome</keyword>
<sequence>MSGTRARIISAATLLTLFVGATVVVSCGPRSTHDGMVPYVLIASAALASLALMIRVRIRKAVERLNRDQAIVEAVHRDRLNLTEYLHHIVSNRIASIAAQASACLLDNDSDPRVALRTIESDSRAAAREMRQLLILLQSDTQATLLTSPLQQIYEQAGAAGVSLSVEQATAFRSRSAEEAASLVIRESLMNVLRHAGGAPTEVRISRENENVRIVIHNEAPHPAPPASPSSGIGLLLLRKKCESIGGILNSGKTSDGYVVDAIIPDPQDD</sequence>
<dbReference type="Gene3D" id="3.30.565.10">
    <property type="entry name" value="Histidine kinase-like ATPase, C-terminal domain"/>
    <property type="match status" value="1"/>
</dbReference>
<keyword evidence="6" id="KW-0472">Membrane</keyword>
<dbReference type="InterPro" id="IPR036890">
    <property type="entry name" value="HATPase_C_sf"/>
</dbReference>
<evidence type="ECO:0000256" key="6">
    <source>
        <dbReference type="SAM" id="Phobius"/>
    </source>
</evidence>
<evidence type="ECO:0000313" key="8">
    <source>
        <dbReference type="Proteomes" id="UP000184390"/>
    </source>
</evidence>
<accession>A0ABY1I0B8</accession>
<evidence type="ECO:0000256" key="5">
    <source>
        <dbReference type="ARBA" id="ARBA00023012"/>
    </source>
</evidence>
<evidence type="ECO:0000256" key="4">
    <source>
        <dbReference type="ARBA" id="ARBA00022777"/>
    </source>
</evidence>
<dbReference type="PANTHER" id="PTHR24421:SF10">
    <property type="entry name" value="NITRATE_NITRITE SENSOR PROTEIN NARQ"/>
    <property type="match status" value="1"/>
</dbReference>
<dbReference type="EMBL" id="FQYL01000001">
    <property type="protein sequence ID" value="SHI29396.1"/>
    <property type="molecule type" value="Genomic_DNA"/>
</dbReference>
<keyword evidence="4" id="KW-0418">Kinase</keyword>
<proteinExistence type="predicted"/>
<comment type="caution">
    <text evidence="7">The sequence shown here is derived from an EMBL/GenBank/DDBJ whole genome shotgun (WGS) entry which is preliminary data.</text>
</comment>
<feature type="transmembrane region" description="Helical" evidence="6">
    <location>
        <begin position="36"/>
        <end position="54"/>
    </location>
</feature>
<comment type="catalytic activity">
    <reaction evidence="1">
        <text>ATP + protein L-histidine = ADP + protein N-phospho-L-histidine.</text>
        <dbReference type="EC" id="2.7.13.3"/>
    </reaction>
</comment>